<reference evidence="1 2" key="1">
    <citation type="submission" date="2019-07" db="EMBL/GenBank/DDBJ databases">
        <title>Lentzea xizangensis sp. nov., isolated from Qinghai-Tibetan Plateau Soils.</title>
        <authorList>
            <person name="Huang J."/>
        </authorList>
    </citation>
    <scope>NUCLEOTIDE SEQUENCE [LARGE SCALE GENOMIC DNA]</scope>
    <source>
        <strain evidence="1 2">FXJ1.1311</strain>
    </source>
</reference>
<evidence type="ECO:0000313" key="2">
    <source>
        <dbReference type="Proteomes" id="UP000316639"/>
    </source>
</evidence>
<protein>
    <submittedName>
        <fullName evidence="1">Uncharacterized protein</fullName>
    </submittedName>
</protein>
<keyword evidence="2" id="KW-1185">Reference proteome</keyword>
<dbReference type="EMBL" id="VOBR01000015">
    <property type="protein sequence ID" value="TWP49467.1"/>
    <property type="molecule type" value="Genomic_DNA"/>
</dbReference>
<organism evidence="1 2">
    <name type="scientific">Lentzea tibetensis</name>
    <dbReference type="NCBI Taxonomy" id="2591470"/>
    <lineage>
        <taxon>Bacteria</taxon>
        <taxon>Bacillati</taxon>
        <taxon>Actinomycetota</taxon>
        <taxon>Actinomycetes</taxon>
        <taxon>Pseudonocardiales</taxon>
        <taxon>Pseudonocardiaceae</taxon>
        <taxon>Lentzea</taxon>
    </lineage>
</organism>
<name>A0A563EPZ1_9PSEU</name>
<accession>A0A563EPZ1</accession>
<sequence length="118" mass="12590">MDRFNKWIDGLFDRANLDSTVSALVASQDDENAGTKDRAAVKKRLADAEGKLRRFQDAIAAGVDPTALVDAINKAQEQHAAAQAELNGTPRRTGRSAAEVYAMIDSLGDVPTAAPHSI</sequence>
<evidence type="ECO:0000313" key="1">
    <source>
        <dbReference type="EMBL" id="TWP49467.1"/>
    </source>
</evidence>
<dbReference type="OrthoDB" id="3372479at2"/>
<dbReference type="Proteomes" id="UP000316639">
    <property type="component" value="Unassembled WGS sequence"/>
</dbReference>
<gene>
    <name evidence="1" type="ORF">FKR81_23235</name>
</gene>
<comment type="caution">
    <text evidence="1">The sequence shown here is derived from an EMBL/GenBank/DDBJ whole genome shotgun (WGS) entry which is preliminary data.</text>
</comment>
<proteinExistence type="predicted"/>
<dbReference type="RefSeq" id="WP_146354330.1">
    <property type="nucleotide sequence ID" value="NZ_VOBR01000015.1"/>
</dbReference>
<dbReference type="AlphaFoldDB" id="A0A563EPZ1"/>